<evidence type="ECO:0000313" key="1">
    <source>
        <dbReference type="EMBL" id="KAL0203909.1"/>
    </source>
</evidence>
<dbReference type="EMBL" id="JAMKFB020000001">
    <property type="protein sequence ID" value="KAL0203909.1"/>
    <property type="molecule type" value="Genomic_DNA"/>
</dbReference>
<reference evidence="1 2" key="1">
    <citation type="submission" date="2024-05" db="EMBL/GenBank/DDBJ databases">
        <title>Genome sequencing and assembly of Indian major carp, Cirrhinus mrigala (Hamilton, 1822).</title>
        <authorList>
            <person name="Mohindra V."/>
            <person name="Chowdhury L.M."/>
            <person name="Lal K."/>
            <person name="Jena J.K."/>
        </authorList>
    </citation>
    <scope>NUCLEOTIDE SEQUENCE [LARGE SCALE GENOMIC DNA]</scope>
    <source>
        <strain evidence="1">CM1030</strain>
        <tissue evidence="1">Blood</tissue>
    </source>
</reference>
<sequence length="61" mass="6859">RAVTASRWMFAVCVQGMGAHVSCSAGHSFFLCSLLATTRSWTSPLELNESKYRKHRRPETT</sequence>
<comment type="caution">
    <text evidence="1">The sequence shown here is derived from an EMBL/GenBank/DDBJ whole genome shotgun (WGS) entry which is preliminary data.</text>
</comment>
<proteinExistence type="predicted"/>
<dbReference type="Proteomes" id="UP001529510">
    <property type="component" value="Unassembled WGS sequence"/>
</dbReference>
<organism evidence="1 2">
    <name type="scientific">Cirrhinus mrigala</name>
    <name type="common">Mrigala</name>
    <dbReference type="NCBI Taxonomy" id="683832"/>
    <lineage>
        <taxon>Eukaryota</taxon>
        <taxon>Metazoa</taxon>
        <taxon>Chordata</taxon>
        <taxon>Craniata</taxon>
        <taxon>Vertebrata</taxon>
        <taxon>Euteleostomi</taxon>
        <taxon>Actinopterygii</taxon>
        <taxon>Neopterygii</taxon>
        <taxon>Teleostei</taxon>
        <taxon>Ostariophysi</taxon>
        <taxon>Cypriniformes</taxon>
        <taxon>Cyprinidae</taxon>
        <taxon>Labeoninae</taxon>
        <taxon>Labeonini</taxon>
        <taxon>Cirrhinus</taxon>
    </lineage>
</organism>
<dbReference type="AlphaFoldDB" id="A0ABD0RZC9"/>
<feature type="non-terminal residue" evidence="1">
    <location>
        <position position="1"/>
    </location>
</feature>
<name>A0ABD0RZC9_CIRMR</name>
<evidence type="ECO:0000313" key="2">
    <source>
        <dbReference type="Proteomes" id="UP001529510"/>
    </source>
</evidence>
<accession>A0ABD0RZC9</accession>
<protein>
    <submittedName>
        <fullName evidence="1">Uncharacterized protein</fullName>
    </submittedName>
</protein>
<keyword evidence="2" id="KW-1185">Reference proteome</keyword>
<gene>
    <name evidence="1" type="ORF">M9458_001927</name>
</gene>